<name>A0A7R8UHQ4_HERIL</name>
<feature type="compositionally biased region" description="Polar residues" evidence="1">
    <location>
        <begin position="20"/>
        <end position="30"/>
    </location>
</feature>
<accession>A0A7R8UHQ4</accession>
<feature type="compositionally biased region" description="Basic and acidic residues" evidence="1">
    <location>
        <begin position="31"/>
        <end position="46"/>
    </location>
</feature>
<sequence>MGQNLSLRRPRISLTWVLREQQQQSNSNETTGDKSNVDNKKVKSKAKDEKLFNEKFVGNHNLQEYQEKREPSKELLFVCTPQKHNQFATEDRRISKLRYTTVQQRKSENIDELKSLKGTYSEPSLIAASEGNQRRHRHRKRRDRNRVQKFGYEIRNVDEFLSKCSLSSPGNIPVVLSSSSTLYQTRPGGYQIEIPLPLGMVVNAVFKNQNWLYVQTPHAEEGYVGYASCLPLGILPPAIRTTPTSRPTPCWENTGDVFPRPCGNMTDSEKEIRLRGGTRSEGARTPRLRKTPVKTYGEHHVDKLYLRAASQPRLAEKSFAQLKPTQTYTSTKCNNDEYVVLQHRARIAQQQTANGGSKCRSLRQTLVAITDDYCNGSIVVQKGEIVTLLECRETKDRKQWFYVKKNEGQKGFIPAEVAGHGFL</sequence>
<evidence type="ECO:0000256" key="1">
    <source>
        <dbReference type="SAM" id="MobiDB-lite"/>
    </source>
</evidence>
<dbReference type="InParanoid" id="A0A7R8UHQ4"/>
<dbReference type="FunCoup" id="A0A7R8UHQ4">
    <property type="interactions" value="2"/>
</dbReference>
<protein>
    <recommendedName>
        <fullName evidence="4">SH3 domain-containing protein</fullName>
    </recommendedName>
</protein>
<dbReference type="EMBL" id="LR899010">
    <property type="protein sequence ID" value="CAD7080839.1"/>
    <property type="molecule type" value="Genomic_DNA"/>
</dbReference>
<dbReference type="OrthoDB" id="6415921at2759"/>
<proteinExistence type="predicted"/>
<dbReference type="SUPFAM" id="SSF50044">
    <property type="entry name" value="SH3-domain"/>
    <property type="match status" value="1"/>
</dbReference>
<dbReference type="AlphaFoldDB" id="A0A7R8UHQ4"/>
<organism evidence="2 3">
    <name type="scientific">Hermetia illucens</name>
    <name type="common">Black soldier fly</name>
    <dbReference type="NCBI Taxonomy" id="343691"/>
    <lineage>
        <taxon>Eukaryota</taxon>
        <taxon>Metazoa</taxon>
        <taxon>Ecdysozoa</taxon>
        <taxon>Arthropoda</taxon>
        <taxon>Hexapoda</taxon>
        <taxon>Insecta</taxon>
        <taxon>Pterygota</taxon>
        <taxon>Neoptera</taxon>
        <taxon>Endopterygota</taxon>
        <taxon>Diptera</taxon>
        <taxon>Brachycera</taxon>
        <taxon>Stratiomyomorpha</taxon>
        <taxon>Stratiomyidae</taxon>
        <taxon>Hermetiinae</taxon>
        <taxon>Hermetia</taxon>
    </lineage>
</organism>
<evidence type="ECO:0000313" key="2">
    <source>
        <dbReference type="EMBL" id="CAD7080839.1"/>
    </source>
</evidence>
<dbReference type="CDD" id="cd00174">
    <property type="entry name" value="SH3"/>
    <property type="match status" value="1"/>
</dbReference>
<reference evidence="2 3" key="1">
    <citation type="submission" date="2020-11" db="EMBL/GenBank/DDBJ databases">
        <authorList>
            <person name="Wallbank WR R."/>
            <person name="Pardo Diaz C."/>
            <person name="Kozak K."/>
            <person name="Martin S."/>
            <person name="Jiggins C."/>
            <person name="Moest M."/>
            <person name="Warren A I."/>
            <person name="Generalovic N T."/>
            <person name="Byers J.R.P. K."/>
            <person name="Montejo-Kovacevich G."/>
            <person name="Yen C E."/>
        </authorList>
    </citation>
    <scope>NUCLEOTIDE SEQUENCE [LARGE SCALE GENOMIC DNA]</scope>
</reference>
<evidence type="ECO:0008006" key="4">
    <source>
        <dbReference type="Google" id="ProtNLM"/>
    </source>
</evidence>
<feature type="region of interest" description="Disordered" evidence="1">
    <location>
        <begin position="19"/>
        <end position="46"/>
    </location>
</feature>
<gene>
    <name evidence="2" type="ORF">HERILL_LOCUS3975</name>
</gene>
<dbReference type="InterPro" id="IPR036028">
    <property type="entry name" value="SH3-like_dom_sf"/>
</dbReference>
<evidence type="ECO:0000313" key="3">
    <source>
        <dbReference type="Proteomes" id="UP000594454"/>
    </source>
</evidence>
<keyword evidence="3" id="KW-1185">Reference proteome</keyword>
<dbReference type="Proteomes" id="UP000594454">
    <property type="component" value="Chromosome 2"/>
</dbReference>